<dbReference type="InterPro" id="IPR051602">
    <property type="entry name" value="ACC_Biotin_Carboxylase"/>
</dbReference>
<dbReference type="InterPro" id="IPR005482">
    <property type="entry name" value="Biotin_COase_C"/>
</dbReference>
<sequence length="459" mass="51352">MIKKLLIANRGEVALNILRNCRELGIKTVVVYSNVDREQPAVYLADEAICIGEAKSQSSYLNQSNILMAALETGCDSIHPGYGFLSENGDFADKVEKCGLKLVGPSSKVMKLMGDKISSKNLMIENSVPTVPGFNRKIENKEELIDIASEIGFPILLKASAGGGGKGMRKVSKDEDLVFAWEMTRKEAMSSFSNDSIYIEKFIENPRHIEVQILADAYGNVIHLFERECSLQRNNQKILEESPCNFLSEDLLSEIRNAAVKCAKACKYEGAGTVEFIVEESGNFYFMEMNTRLQVEHSVTEMVTGINIVKEQLKIASGLPLSITQEDVRKEGHSIEVRVNAQNPLLDFQPQCGEVTFYLPPGGMDTRFESSLYKGAKILPYYDPMIAKLIVKDKTRLGAIKKLRRAIEETIIDGIKTNLGFQYAILHDKDFIRGKIDTGFLKRKEETLLEAMRHVEKGE</sequence>
<dbReference type="Gene3D" id="3.30.1490.20">
    <property type="entry name" value="ATP-grasp fold, A domain"/>
    <property type="match status" value="1"/>
</dbReference>
<gene>
    <name evidence="11" type="ORF">SAMN00017477_0814</name>
</gene>
<keyword evidence="4 8" id="KW-0547">Nucleotide-binding</keyword>
<dbReference type="SUPFAM" id="SSF52440">
    <property type="entry name" value="PreATP-grasp domain"/>
    <property type="match status" value="1"/>
</dbReference>
<dbReference type="FunFam" id="3.30.1490.20:FF:000003">
    <property type="entry name" value="acetyl-CoA carboxylase isoform X1"/>
    <property type="match status" value="1"/>
</dbReference>
<keyword evidence="6" id="KW-0092">Biotin</keyword>
<dbReference type="FunFam" id="3.40.50.20:FF:000010">
    <property type="entry name" value="Propionyl-CoA carboxylase subunit alpha"/>
    <property type="match status" value="1"/>
</dbReference>
<evidence type="ECO:0000256" key="4">
    <source>
        <dbReference type="ARBA" id="ARBA00022741"/>
    </source>
</evidence>
<dbReference type="Pfam" id="PF02786">
    <property type="entry name" value="CPSase_L_D2"/>
    <property type="match status" value="1"/>
</dbReference>
<accession>A0A1W1UXI8</accession>
<dbReference type="PROSITE" id="PS50979">
    <property type="entry name" value="BC"/>
    <property type="match status" value="1"/>
</dbReference>
<feature type="domain" description="Biotin carboxylation" evidence="10">
    <location>
        <begin position="1"/>
        <end position="446"/>
    </location>
</feature>
<dbReference type="InterPro" id="IPR005479">
    <property type="entry name" value="CPAse_ATP-bd"/>
</dbReference>
<dbReference type="Gene3D" id="3.40.50.20">
    <property type="match status" value="1"/>
</dbReference>
<dbReference type="STRING" id="573058.SAMN00017477_0814"/>
<dbReference type="SUPFAM" id="SSF51246">
    <property type="entry name" value="Rudiment single hybrid motif"/>
    <property type="match status" value="1"/>
</dbReference>
<dbReference type="Pfam" id="PF02785">
    <property type="entry name" value="Biotin_carb_C"/>
    <property type="match status" value="1"/>
</dbReference>
<evidence type="ECO:0000256" key="7">
    <source>
        <dbReference type="ARBA" id="ARBA00048600"/>
    </source>
</evidence>
<dbReference type="PROSITE" id="PS50975">
    <property type="entry name" value="ATP_GRASP"/>
    <property type="match status" value="1"/>
</dbReference>
<dbReference type="InterPro" id="IPR011054">
    <property type="entry name" value="Rudment_hybrid_motif"/>
</dbReference>
<dbReference type="Pfam" id="PF00289">
    <property type="entry name" value="Biotin_carb_N"/>
    <property type="match status" value="1"/>
</dbReference>
<keyword evidence="3" id="KW-0436">Ligase</keyword>
<keyword evidence="5 8" id="KW-0067">ATP-binding</keyword>
<dbReference type="EC" id="6.3.4.14" evidence="2"/>
<evidence type="ECO:0000256" key="3">
    <source>
        <dbReference type="ARBA" id="ARBA00022598"/>
    </source>
</evidence>
<dbReference type="AlphaFoldDB" id="A0A1W1UXI8"/>
<dbReference type="Proteomes" id="UP000192368">
    <property type="component" value="Unassembled WGS sequence"/>
</dbReference>
<dbReference type="InterPro" id="IPR011761">
    <property type="entry name" value="ATP-grasp"/>
</dbReference>
<evidence type="ECO:0000259" key="10">
    <source>
        <dbReference type="PROSITE" id="PS50979"/>
    </source>
</evidence>
<keyword evidence="12" id="KW-1185">Reference proteome</keyword>
<evidence type="ECO:0000256" key="2">
    <source>
        <dbReference type="ARBA" id="ARBA00013263"/>
    </source>
</evidence>
<evidence type="ECO:0000256" key="1">
    <source>
        <dbReference type="ARBA" id="ARBA00003761"/>
    </source>
</evidence>
<dbReference type="OrthoDB" id="9807469at2"/>
<comment type="function">
    <text evidence="1">This protein is a component of the acetyl coenzyme A carboxylase complex; first, biotin carboxylase catalyzes the carboxylation of the carrier protein and then the transcarboxylase transfers the carboxyl group to form malonyl-CoA.</text>
</comment>
<dbReference type="InterPro" id="IPR011764">
    <property type="entry name" value="Biotin_carboxylation_dom"/>
</dbReference>
<evidence type="ECO:0000256" key="8">
    <source>
        <dbReference type="PROSITE-ProRule" id="PRU00409"/>
    </source>
</evidence>
<evidence type="ECO:0000313" key="11">
    <source>
        <dbReference type="EMBL" id="SMB85796.1"/>
    </source>
</evidence>
<dbReference type="GO" id="GO:0005524">
    <property type="term" value="F:ATP binding"/>
    <property type="evidence" value="ECO:0007669"/>
    <property type="project" value="UniProtKB-UniRule"/>
</dbReference>
<evidence type="ECO:0000259" key="9">
    <source>
        <dbReference type="PROSITE" id="PS50975"/>
    </source>
</evidence>
<name>A0A1W1UXI8_PEPAS</name>
<proteinExistence type="predicted"/>
<evidence type="ECO:0000256" key="6">
    <source>
        <dbReference type="ARBA" id="ARBA00023267"/>
    </source>
</evidence>
<protein>
    <recommendedName>
        <fullName evidence="2">biotin carboxylase</fullName>
        <ecNumber evidence="2">6.3.4.14</ecNumber>
    </recommendedName>
</protein>
<feature type="domain" description="ATP-grasp" evidence="9">
    <location>
        <begin position="120"/>
        <end position="317"/>
    </location>
</feature>
<dbReference type="GO" id="GO:0046872">
    <property type="term" value="F:metal ion binding"/>
    <property type="evidence" value="ECO:0007669"/>
    <property type="project" value="InterPro"/>
</dbReference>
<dbReference type="GO" id="GO:0004075">
    <property type="term" value="F:biotin carboxylase activity"/>
    <property type="evidence" value="ECO:0007669"/>
    <property type="project" value="UniProtKB-EC"/>
</dbReference>
<dbReference type="SUPFAM" id="SSF56059">
    <property type="entry name" value="Glutathione synthetase ATP-binding domain-like"/>
    <property type="match status" value="1"/>
</dbReference>
<dbReference type="SMART" id="SM00878">
    <property type="entry name" value="Biotin_carb_C"/>
    <property type="match status" value="1"/>
</dbReference>
<dbReference type="EMBL" id="FWWR01000009">
    <property type="protein sequence ID" value="SMB85796.1"/>
    <property type="molecule type" value="Genomic_DNA"/>
</dbReference>
<evidence type="ECO:0000256" key="5">
    <source>
        <dbReference type="ARBA" id="ARBA00022840"/>
    </source>
</evidence>
<evidence type="ECO:0000313" key="12">
    <source>
        <dbReference type="Proteomes" id="UP000192368"/>
    </source>
</evidence>
<reference evidence="12" key="1">
    <citation type="submission" date="2017-04" db="EMBL/GenBank/DDBJ databases">
        <authorList>
            <person name="Varghese N."/>
            <person name="Submissions S."/>
        </authorList>
    </citation>
    <scope>NUCLEOTIDE SEQUENCE [LARGE SCALE GENOMIC DNA]</scope>
    <source>
        <strain evidence="12">DSM 20463</strain>
    </source>
</reference>
<dbReference type="PANTHER" id="PTHR48095">
    <property type="entry name" value="PYRUVATE CARBOXYLASE SUBUNIT A"/>
    <property type="match status" value="1"/>
</dbReference>
<dbReference type="RefSeq" id="WP_084230459.1">
    <property type="nucleotide sequence ID" value="NZ_FWWR01000009.1"/>
</dbReference>
<dbReference type="InterPro" id="IPR016185">
    <property type="entry name" value="PreATP-grasp_dom_sf"/>
</dbReference>
<dbReference type="PANTHER" id="PTHR48095:SF2">
    <property type="entry name" value="BIOTIN CARBOXYLASE, CHLOROPLASTIC"/>
    <property type="match status" value="1"/>
</dbReference>
<organism evidence="11 12">
    <name type="scientific">Peptoniphilus asaccharolyticus DSM 20463</name>
    <dbReference type="NCBI Taxonomy" id="573058"/>
    <lineage>
        <taxon>Bacteria</taxon>
        <taxon>Bacillati</taxon>
        <taxon>Bacillota</taxon>
        <taxon>Tissierellia</taxon>
        <taxon>Tissierellales</taxon>
        <taxon>Peptoniphilaceae</taxon>
        <taxon>Peptoniphilus</taxon>
    </lineage>
</organism>
<dbReference type="NCBIfam" id="NF006367">
    <property type="entry name" value="PRK08591.1"/>
    <property type="match status" value="1"/>
</dbReference>
<dbReference type="Gene3D" id="3.30.470.20">
    <property type="entry name" value="ATP-grasp fold, B domain"/>
    <property type="match status" value="1"/>
</dbReference>
<comment type="catalytic activity">
    <reaction evidence="7">
        <text>N(6)-biotinyl-L-lysyl-[protein] + hydrogencarbonate + ATP = N(6)-carboxybiotinyl-L-lysyl-[protein] + ADP + phosphate + H(+)</text>
        <dbReference type="Rhea" id="RHEA:13501"/>
        <dbReference type="Rhea" id="RHEA-COMP:10505"/>
        <dbReference type="Rhea" id="RHEA-COMP:10506"/>
        <dbReference type="ChEBI" id="CHEBI:15378"/>
        <dbReference type="ChEBI" id="CHEBI:17544"/>
        <dbReference type="ChEBI" id="CHEBI:30616"/>
        <dbReference type="ChEBI" id="CHEBI:43474"/>
        <dbReference type="ChEBI" id="CHEBI:83144"/>
        <dbReference type="ChEBI" id="CHEBI:83145"/>
        <dbReference type="ChEBI" id="CHEBI:456216"/>
        <dbReference type="EC" id="6.3.4.14"/>
    </reaction>
</comment>
<dbReference type="PROSITE" id="PS00867">
    <property type="entry name" value="CPSASE_2"/>
    <property type="match status" value="1"/>
</dbReference>
<dbReference type="InterPro" id="IPR005481">
    <property type="entry name" value="BC-like_N"/>
</dbReference>
<dbReference type="InterPro" id="IPR013815">
    <property type="entry name" value="ATP_grasp_subdomain_1"/>
</dbReference>
<dbReference type="PROSITE" id="PS00866">
    <property type="entry name" value="CPSASE_1"/>
    <property type="match status" value="1"/>
</dbReference>